<dbReference type="GO" id="GO:0006355">
    <property type="term" value="P:regulation of DNA-templated transcription"/>
    <property type="evidence" value="ECO:0007669"/>
    <property type="project" value="InterPro"/>
</dbReference>
<dbReference type="Pfam" id="PF02365">
    <property type="entry name" value="NAM"/>
    <property type="match status" value="1"/>
</dbReference>
<organism evidence="7 8">
    <name type="scientific">Cuscuta campestris</name>
    <dbReference type="NCBI Taxonomy" id="132261"/>
    <lineage>
        <taxon>Eukaryota</taxon>
        <taxon>Viridiplantae</taxon>
        <taxon>Streptophyta</taxon>
        <taxon>Embryophyta</taxon>
        <taxon>Tracheophyta</taxon>
        <taxon>Spermatophyta</taxon>
        <taxon>Magnoliopsida</taxon>
        <taxon>eudicotyledons</taxon>
        <taxon>Gunneridae</taxon>
        <taxon>Pentapetalae</taxon>
        <taxon>asterids</taxon>
        <taxon>lamiids</taxon>
        <taxon>Solanales</taxon>
        <taxon>Convolvulaceae</taxon>
        <taxon>Cuscuteae</taxon>
        <taxon>Cuscuta</taxon>
        <taxon>Cuscuta subgen. Grammica</taxon>
        <taxon>Cuscuta sect. Cleistogrammica</taxon>
    </lineage>
</organism>
<evidence type="ECO:0000313" key="8">
    <source>
        <dbReference type="Proteomes" id="UP000595140"/>
    </source>
</evidence>
<evidence type="ECO:0000256" key="2">
    <source>
        <dbReference type="ARBA" id="ARBA00023015"/>
    </source>
</evidence>
<dbReference type="PANTHER" id="PTHR31989">
    <property type="entry name" value="NAC DOMAIN-CONTAINING PROTEIN 82-RELATED"/>
    <property type="match status" value="1"/>
</dbReference>
<dbReference type="AlphaFoldDB" id="A0A484KMZ7"/>
<dbReference type="EMBL" id="OOIL02000405">
    <property type="protein sequence ID" value="VFQ64537.1"/>
    <property type="molecule type" value="Genomic_DNA"/>
</dbReference>
<evidence type="ECO:0000256" key="4">
    <source>
        <dbReference type="ARBA" id="ARBA00023163"/>
    </source>
</evidence>
<dbReference type="SUPFAM" id="SSF101941">
    <property type="entry name" value="NAC domain"/>
    <property type="match status" value="1"/>
</dbReference>
<comment type="subcellular location">
    <subcellularLocation>
        <location evidence="1">Nucleus</location>
    </subcellularLocation>
</comment>
<dbReference type="PROSITE" id="PS51005">
    <property type="entry name" value="NAC"/>
    <property type="match status" value="1"/>
</dbReference>
<evidence type="ECO:0000256" key="1">
    <source>
        <dbReference type="ARBA" id="ARBA00004123"/>
    </source>
</evidence>
<feature type="domain" description="NAC" evidence="6">
    <location>
        <begin position="2"/>
        <end position="154"/>
    </location>
</feature>
<keyword evidence="4" id="KW-0804">Transcription</keyword>
<protein>
    <recommendedName>
        <fullName evidence="6">NAC domain-containing protein</fullName>
    </recommendedName>
</protein>
<evidence type="ECO:0000256" key="3">
    <source>
        <dbReference type="ARBA" id="ARBA00023125"/>
    </source>
</evidence>
<dbReference type="GO" id="GO:0005634">
    <property type="term" value="C:nucleus"/>
    <property type="evidence" value="ECO:0007669"/>
    <property type="project" value="UniProtKB-SubCell"/>
</dbReference>
<keyword evidence="8" id="KW-1185">Reference proteome</keyword>
<keyword evidence="5" id="KW-0539">Nucleus</keyword>
<evidence type="ECO:0000259" key="6">
    <source>
        <dbReference type="PROSITE" id="PS51005"/>
    </source>
</evidence>
<reference evidence="7 8" key="1">
    <citation type="submission" date="2018-04" db="EMBL/GenBank/DDBJ databases">
        <authorList>
            <person name="Vogel A."/>
        </authorList>
    </citation>
    <scope>NUCLEOTIDE SEQUENCE [LARGE SCALE GENOMIC DNA]</scope>
</reference>
<dbReference type="Gene3D" id="2.170.150.80">
    <property type="entry name" value="NAC domain"/>
    <property type="match status" value="1"/>
</dbReference>
<name>A0A484KMZ7_9ASTE</name>
<dbReference type="InterPro" id="IPR036093">
    <property type="entry name" value="NAC_dom_sf"/>
</dbReference>
<accession>A0A484KMZ7</accession>
<keyword evidence="3" id="KW-0238">DNA-binding</keyword>
<dbReference type="GO" id="GO:0003677">
    <property type="term" value="F:DNA binding"/>
    <property type="evidence" value="ECO:0007669"/>
    <property type="project" value="UniProtKB-KW"/>
</dbReference>
<dbReference type="OrthoDB" id="1261662at2759"/>
<keyword evidence="2" id="KW-0805">Transcription regulation</keyword>
<evidence type="ECO:0000313" key="7">
    <source>
        <dbReference type="EMBL" id="VFQ64537.1"/>
    </source>
</evidence>
<dbReference type="InterPro" id="IPR003441">
    <property type="entry name" value="NAC-dom"/>
</dbReference>
<sequence>MSGDGMRFRPTDAELLKMLRQFTDGDYTGGLVERRHLYADEEPWEICTGRGTAAADDNTWYFFTELKRKPATKGPGKRFFRSVGKGTWHGTSKVETIFNPDRKQALLGFKRNFTYWRGDDEERKGEFVMSEFSLPEGTVKSDRKDFVICRLKRKKRGPIHDDNVDAAEDAPRMMLVLQEQENNNDDDVSFSYDELFGGIEVEDMTAAPALLQNDDAASNETCPCTTNTAAAVAAAPLSGVSGDTAWTLEMVEDFLLKDDDAGTQRLVRRRFKKIMDGFRA</sequence>
<dbReference type="Proteomes" id="UP000595140">
    <property type="component" value="Unassembled WGS sequence"/>
</dbReference>
<gene>
    <name evidence="7" type="ORF">CCAM_LOCUS6313</name>
</gene>
<proteinExistence type="predicted"/>
<evidence type="ECO:0000256" key="5">
    <source>
        <dbReference type="ARBA" id="ARBA00023242"/>
    </source>
</evidence>